<dbReference type="EnsemblProtists" id="EOD27827">
    <property type="protein sequence ID" value="EOD27827"/>
    <property type="gene ID" value="EMIHUDRAFT_204810"/>
</dbReference>
<feature type="transmembrane region" description="Helical" evidence="1">
    <location>
        <begin position="232"/>
        <end position="253"/>
    </location>
</feature>
<feature type="transmembrane region" description="Helical" evidence="1">
    <location>
        <begin position="73"/>
        <end position="98"/>
    </location>
</feature>
<proteinExistence type="predicted"/>
<reference evidence="3" key="1">
    <citation type="journal article" date="2013" name="Nature">
        <title>Pan genome of the phytoplankton Emiliania underpins its global distribution.</title>
        <authorList>
            <person name="Read B.A."/>
            <person name="Kegel J."/>
            <person name="Klute M.J."/>
            <person name="Kuo A."/>
            <person name="Lefebvre S.C."/>
            <person name="Maumus F."/>
            <person name="Mayer C."/>
            <person name="Miller J."/>
            <person name="Monier A."/>
            <person name="Salamov A."/>
            <person name="Young J."/>
            <person name="Aguilar M."/>
            <person name="Claverie J.M."/>
            <person name="Frickenhaus S."/>
            <person name="Gonzalez K."/>
            <person name="Herman E.K."/>
            <person name="Lin Y.C."/>
            <person name="Napier J."/>
            <person name="Ogata H."/>
            <person name="Sarno A.F."/>
            <person name="Shmutz J."/>
            <person name="Schroeder D."/>
            <person name="de Vargas C."/>
            <person name="Verret F."/>
            <person name="von Dassow P."/>
            <person name="Valentin K."/>
            <person name="Van de Peer Y."/>
            <person name="Wheeler G."/>
            <person name="Dacks J.B."/>
            <person name="Delwiche C.F."/>
            <person name="Dyhrman S.T."/>
            <person name="Glockner G."/>
            <person name="John U."/>
            <person name="Richards T."/>
            <person name="Worden A.Z."/>
            <person name="Zhang X."/>
            <person name="Grigoriev I.V."/>
            <person name="Allen A.E."/>
            <person name="Bidle K."/>
            <person name="Borodovsky M."/>
            <person name="Bowler C."/>
            <person name="Brownlee C."/>
            <person name="Cock J.M."/>
            <person name="Elias M."/>
            <person name="Gladyshev V.N."/>
            <person name="Groth M."/>
            <person name="Guda C."/>
            <person name="Hadaegh A."/>
            <person name="Iglesias-Rodriguez M.D."/>
            <person name="Jenkins J."/>
            <person name="Jones B.M."/>
            <person name="Lawson T."/>
            <person name="Leese F."/>
            <person name="Lindquist E."/>
            <person name="Lobanov A."/>
            <person name="Lomsadze A."/>
            <person name="Malik S.B."/>
            <person name="Marsh M.E."/>
            <person name="Mackinder L."/>
            <person name="Mock T."/>
            <person name="Mueller-Roeber B."/>
            <person name="Pagarete A."/>
            <person name="Parker M."/>
            <person name="Probert I."/>
            <person name="Quesneville H."/>
            <person name="Raines C."/>
            <person name="Rensing S.A."/>
            <person name="Riano-Pachon D.M."/>
            <person name="Richier S."/>
            <person name="Rokitta S."/>
            <person name="Shiraiwa Y."/>
            <person name="Soanes D.M."/>
            <person name="van der Giezen M."/>
            <person name="Wahlund T.M."/>
            <person name="Williams B."/>
            <person name="Wilson W."/>
            <person name="Wolfe G."/>
            <person name="Wurch L.L."/>
        </authorList>
    </citation>
    <scope>NUCLEOTIDE SEQUENCE</scope>
</reference>
<dbReference type="KEGG" id="ehx:EMIHUDRAFT_204810"/>
<feature type="transmembrane region" description="Helical" evidence="1">
    <location>
        <begin position="137"/>
        <end position="155"/>
    </location>
</feature>
<accession>A0A0D3JWE2</accession>
<dbReference type="PaxDb" id="2903-EOD27827"/>
<feature type="transmembrane region" description="Helical" evidence="1">
    <location>
        <begin position="113"/>
        <end position="130"/>
    </location>
</feature>
<organism evidence="2 3">
    <name type="scientific">Emiliania huxleyi (strain CCMP1516)</name>
    <dbReference type="NCBI Taxonomy" id="280463"/>
    <lineage>
        <taxon>Eukaryota</taxon>
        <taxon>Haptista</taxon>
        <taxon>Haptophyta</taxon>
        <taxon>Prymnesiophyceae</taxon>
        <taxon>Isochrysidales</taxon>
        <taxon>Noelaerhabdaceae</taxon>
        <taxon>Emiliania</taxon>
    </lineage>
</organism>
<feature type="transmembrane region" description="Helical" evidence="1">
    <location>
        <begin position="12"/>
        <end position="36"/>
    </location>
</feature>
<dbReference type="AlphaFoldDB" id="A0A0D3JWE2"/>
<name>A0A0D3JWE2_EMIH1</name>
<evidence type="ECO:0000313" key="2">
    <source>
        <dbReference type="EnsemblProtists" id="EOD27827"/>
    </source>
</evidence>
<keyword evidence="1" id="KW-0812">Transmembrane</keyword>
<dbReference type="GeneID" id="17273373"/>
<dbReference type="Proteomes" id="UP000013827">
    <property type="component" value="Unassembled WGS sequence"/>
</dbReference>
<dbReference type="RefSeq" id="XP_005780256.1">
    <property type="nucleotide sequence ID" value="XM_005780199.1"/>
</dbReference>
<reference evidence="2" key="2">
    <citation type="submission" date="2024-10" db="UniProtKB">
        <authorList>
            <consortium name="EnsemblProtists"/>
        </authorList>
    </citation>
    <scope>IDENTIFICATION</scope>
</reference>
<keyword evidence="1" id="KW-0472">Membrane</keyword>
<evidence type="ECO:0000256" key="1">
    <source>
        <dbReference type="SAM" id="Phobius"/>
    </source>
</evidence>
<keyword evidence="3" id="KW-1185">Reference proteome</keyword>
<dbReference type="HOGENOM" id="CLU_026755_0_0_1"/>
<feature type="transmembrane region" description="Helical" evidence="1">
    <location>
        <begin position="197"/>
        <end position="220"/>
    </location>
</feature>
<protein>
    <recommendedName>
        <fullName evidence="4">Heterokaryon incompatibility domain-containing protein</fullName>
    </recommendedName>
</protein>
<evidence type="ECO:0000313" key="3">
    <source>
        <dbReference type="Proteomes" id="UP000013827"/>
    </source>
</evidence>
<evidence type="ECO:0008006" key="4">
    <source>
        <dbReference type="Google" id="ProtNLM"/>
    </source>
</evidence>
<keyword evidence="1" id="KW-1133">Transmembrane helix</keyword>
<sequence>MANHTTAASTAGAGSSAVALSCSLVVALVPLSCVLLHRVSELFRQPSRTSCSAGLSERLCDARKIEHRLRTQVTFSSLAVAWAAFILGIPMCYIVRFVGGMCAMDVIISREPLPVLGLLTVLPPTLVLLACRPLDHVGVRLAGAFCAITHFYYVAHDVAACQYTASRCYSLDQPICLDSMWVGAAVSGWEASKLAPLLLLGLLDKAALVAGGAVYITVIVRSASTRDALSRLFVTLRVVFLVSFVSSSGQWLWLLSHQTARFGTSHIHDCGWSHFVRKSFGSGFGLLFAVFLTRFACERIEGVEQAPLTAPVDNRRVRGRIHRCLGWNWLRASSRSMAAVASLVGSGAIETDQRCRKAIDTFRAMPWAGLTEADLLLGQAPEEDRSEPARLGEVDAFISHSWADAGAEKYEVLREWAGGFEAEHGRPPLLWLDRCCIRQDAVAASLLQLPIYLSGCRSLLVLHGPTYCSRLWCVLEIFIFVAMGGAPGQVEVLPLRGLGGGRAQCGLEGGLARFRLSEASCSLPSDRTRMLAVIECSFGDEVPFNQMVQTLLRRKIGAASGSSAV</sequence>